<sequence length="434" mass="46483">MGRADDLAERVGTSCPECGAAVPVDERYVVWCAVCDWNVDPGAPDPEPGWIAAARRRMARKYGEQLAAEMERDGGSFGRVKRDAGTLLALSIAVLVNAGTVLLAVAGVLLLVLGWDTGILPAVGALMLGLAWVMRPRRMRLPQEGPLLYRADAPELFALIDEVAGVVGTTGVHVVVVETEANASVTTYGLRARRVLTIGLGLWEVLSPQERVALLGHELGHFAHGDTRRGVFMSDALRALATWRYVLTPISSGGVVDRLVSVLAFLPLTAVIGLLSLLDHLTLRESQRAEYLADVSSARAGSTVAAVALLDRLLLCGSVANYLRRESVAARGKGGPGRLPVAARPEDGLWERLAEYVAGVPEHEYERLRRVAARRGHGVDATHPPTHLRRRCVEVPGPFAPQVPYGAARAAAVARELGPARALLAREVIRDHAG</sequence>
<dbReference type="Proteomes" id="UP000634660">
    <property type="component" value="Unassembled WGS sequence"/>
</dbReference>
<keyword evidence="6 10" id="KW-0862">Zinc</keyword>
<keyword evidence="1" id="KW-1003">Cell membrane</keyword>
<dbReference type="KEGG" id="ssub:CP968_33090"/>
<dbReference type="RefSeq" id="WP_150521457.1">
    <property type="nucleotide sequence ID" value="NZ_BMVX01000011.1"/>
</dbReference>
<dbReference type="Pfam" id="PF01435">
    <property type="entry name" value="Peptidase_M48"/>
    <property type="match status" value="1"/>
</dbReference>
<keyword evidence="8 10" id="KW-0482">Metalloprotease</keyword>
<evidence type="ECO:0000256" key="8">
    <source>
        <dbReference type="ARBA" id="ARBA00023049"/>
    </source>
</evidence>
<reference evidence="13" key="1">
    <citation type="journal article" date="2014" name="Int. J. Syst. Evol. Microbiol.">
        <title>Complete genome sequence of Corynebacterium casei LMG S-19264T (=DSM 44701T), isolated from a smear-ripened cheese.</title>
        <authorList>
            <consortium name="US DOE Joint Genome Institute (JGI-PGF)"/>
            <person name="Walter F."/>
            <person name="Albersmeier A."/>
            <person name="Kalinowski J."/>
            <person name="Ruckert C."/>
        </authorList>
    </citation>
    <scope>NUCLEOTIDE SEQUENCE</scope>
    <source>
        <strain evidence="13">JCM 4834</strain>
    </source>
</reference>
<evidence type="ECO:0000313" key="15">
    <source>
        <dbReference type="Proteomes" id="UP000326831"/>
    </source>
</evidence>
<evidence type="ECO:0000256" key="4">
    <source>
        <dbReference type="ARBA" id="ARBA00022723"/>
    </source>
</evidence>
<gene>
    <name evidence="14" type="ORF">CP968_33090</name>
    <name evidence="13" type="ORF">GCM10010371_33920</name>
</gene>
<reference evidence="14 15" key="2">
    <citation type="submission" date="2017-09" db="EMBL/GenBank/DDBJ databases">
        <authorList>
            <person name="Lee N."/>
            <person name="Cho B.-K."/>
        </authorList>
    </citation>
    <scope>NUCLEOTIDE SEQUENCE [LARGE SCALE GENOMIC DNA]</scope>
    <source>
        <strain evidence="14 15">ATCC 27467</strain>
    </source>
</reference>
<evidence type="ECO:0000256" key="9">
    <source>
        <dbReference type="ARBA" id="ARBA00023136"/>
    </source>
</evidence>
<dbReference type="GO" id="GO:0006508">
    <property type="term" value="P:proteolysis"/>
    <property type="evidence" value="ECO:0007669"/>
    <property type="project" value="UniProtKB-KW"/>
</dbReference>
<dbReference type="CDD" id="cd07328">
    <property type="entry name" value="M48_Ste24p_like"/>
    <property type="match status" value="1"/>
</dbReference>
<keyword evidence="3 11" id="KW-0812">Transmembrane</keyword>
<dbReference type="InterPro" id="IPR001915">
    <property type="entry name" value="Peptidase_M48"/>
</dbReference>
<reference evidence="13" key="3">
    <citation type="submission" date="2020-09" db="EMBL/GenBank/DDBJ databases">
        <authorList>
            <person name="Sun Q."/>
            <person name="Ohkuma M."/>
        </authorList>
    </citation>
    <scope>NUCLEOTIDE SEQUENCE</scope>
    <source>
        <strain evidence="13">JCM 4834</strain>
    </source>
</reference>
<dbReference type="GO" id="GO:0046872">
    <property type="term" value="F:metal ion binding"/>
    <property type="evidence" value="ECO:0007669"/>
    <property type="project" value="UniProtKB-KW"/>
</dbReference>
<evidence type="ECO:0000313" key="13">
    <source>
        <dbReference type="EMBL" id="GGZ71120.1"/>
    </source>
</evidence>
<evidence type="ECO:0000256" key="11">
    <source>
        <dbReference type="SAM" id="Phobius"/>
    </source>
</evidence>
<feature type="transmembrane region" description="Helical" evidence="11">
    <location>
        <begin position="87"/>
        <end position="112"/>
    </location>
</feature>
<dbReference type="GO" id="GO:0004222">
    <property type="term" value="F:metalloendopeptidase activity"/>
    <property type="evidence" value="ECO:0007669"/>
    <property type="project" value="InterPro"/>
</dbReference>
<evidence type="ECO:0000256" key="6">
    <source>
        <dbReference type="ARBA" id="ARBA00022833"/>
    </source>
</evidence>
<dbReference type="PANTHER" id="PTHR43221:SF2">
    <property type="entry name" value="PROTEASE HTPX HOMOLOG"/>
    <property type="match status" value="1"/>
</dbReference>
<dbReference type="Proteomes" id="UP000326831">
    <property type="component" value="Chromosome"/>
</dbReference>
<evidence type="ECO:0000256" key="10">
    <source>
        <dbReference type="RuleBase" id="RU003983"/>
    </source>
</evidence>
<dbReference type="EMBL" id="CP023701">
    <property type="protein sequence ID" value="QEU82453.1"/>
    <property type="molecule type" value="Genomic_DNA"/>
</dbReference>
<comment type="similarity">
    <text evidence="10">Belongs to the peptidase M48 family.</text>
</comment>
<keyword evidence="15" id="KW-1185">Reference proteome</keyword>
<evidence type="ECO:0000256" key="2">
    <source>
        <dbReference type="ARBA" id="ARBA00022670"/>
    </source>
</evidence>
<dbReference type="EMBL" id="BMVX01000011">
    <property type="protein sequence ID" value="GGZ71120.1"/>
    <property type="molecule type" value="Genomic_DNA"/>
</dbReference>
<protein>
    <submittedName>
        <fullName evidence="14">Peptidase, M48 family protein</fullName>
    </submittedName>
</protein>
<dbReference type="InterPro" id="IPR050083">
    <property type="entry name" value="HtpX_protease"/>
</dbReference>
<feature type="transmembrane region" description="Helical" evidence="11">
    <location>
        <begin position="259"/>
        <end position="278"/>
    </location>
</feature>
<evidence type="ECO:0000256" key="5">
    <source>
        <dbReference type="ARBA" id="ARBA00022801"/>
    </source>
</evidence>
<keyword evidence="4" id="KW-0479">Metal-binding</keyword>
<name>A0A5P2UTK1_9ACTN</name>
<dbReference type="PANTHER" id="PTHR43221">
    <property type="entry name" value="PROTEASE HTPX"/>
    <property type="match status" value="1"/>
</dbReference>
<keyword evidence="2 10" id="KW-0645">Protease</keyword>
<accession>A0A5P2UTK1</accession>
<dbReference type="AlphaFoldDB" id="A0A5P2UTK1"/>
<evidence type="ECO:0000256" key="7">
    <source>
        <dbReference type="ARBA" id="ARBA00022989"/>
    </source>
</evidence>
<dbReference type="Gene3D" id="3.30.2010.10">
    <property type="entry name" value="Metalloproteases ('zincins'), catalytic domain"/>
    <property type="match status" value="1"/>
</dbReference>
<evidence type="ECO:0000256" key="3">
    <source>
        <dbReference type="ARBA" id="ARBA00022692"/>
    </source>
</evidence>
<feature type="transmembrane region" description="Helical" evidence="11">
    <location>
        <begin position="118"/>
        <end position="134"/>
    </location>
</feature>
<evidence type="ECO:0000256" key="1">
    <source>
        <dbReference type="ARBA" id="ARBA00022475"/>
    </source>
</evidence>
<evidence type="ECO:0000313" key="14">
    <source>
        <dbReference type="EMBL" id="QEU82453.1"/>
    </source>
</evidence>
<dbReference type="OrthoDB" id="7870694at2"/>
<feature type="domain" description="Peptidase M48" evidence="12">
    <location>
        <begin position="156"/>
        <end position="389"/>
    </location>
</feature>
<comment type="cofactor">
    <cofactor evidence="10">
        <name>Zn(2+)</name>
        <dbReference type="ChEBI" id="CHEBI:29105"/>
    </cofactor>
    <text evidence="10">Binds 1 zinc ion per subunit.</text>
</comment>
<keyword evidence="5 10" id="KW-0378">Hydrolase</keyword>
<proteinExistence type="inferred from homology"/>
<keyword evidence="9 11" id="KW-0472">Membrane</keyword>
<organism evidence="14 15">
    <name type="scientific">Streptomyces subrutilus</name>
    <dbReference type="NCBI Taxonomy" id="36818"/>
    <lineage>
        <taxon>Bacteria</taxon>
        <taxon>Bacillati</taxon>
        <taxon>Actinomycetota</taxon>
        <taxon>Actinomycetes</taxon>
        <taxon>Kitasatosporales</taxon>
        <taxon>Streptomycetaceae</taxon>
        <taxon>Streptomyces</taxon>
    </lineage>
</organism>
<evidence type="ECO:0000259" key="12">
    <source>
        <dbReference type="Pfam" id="PF01435"/>
    </source>
</evidence>
<keyword evidence="7 11" id="KW-1133">Transmembrane helix</keyword>